<dbReference type="Pfam" id="PF00646">
    <property type="entry name" value="F-box"/>
    <property type="match status" value="1"/>
</dbReference>
<keyword evidence="3" id="KW-1185">Reference proteome</keyword>
<dbReference type="CDD" id="cd22157">
    <property type="entry name" value="F-box_AtFBW1-like"/>
    <property type="match status" value="1"/>
</dbReference>
<reference evidence="3" key="1">
    <citation type="submission" date="2013-01" db="EMBL/GenBank/DDBJ databases">
        <title>Draft Genome Sequence of a Mulberry Tree, Morus notabilis C.K. Schneid.</title>
        <authorList>
            <person name="He N."/>
            <person name="Zhao S."/>
        </authorList>
    </citation>
    <scope>NUCLEOTIDE SEQUENCE</scope>
</reference>
<dbReference type="InterPro" id="IPR017451">
    <property type="entry name" value="F-box-assoc_interact_dom"/>
</dbReference>
<dbReference type="AlphaFoldDB" id="W9SLP2"/>
<proteinExistence type="predicted"/>
<organism evidence="2 3">
    <name type="scientific">Morus notabilis</name>
    <dbReference type="NCBI Taxonomy" id="981085"/>
    <lineage>
        <taxon>Eukaryota</taxon>
        <taxon>Viridiplantae</taxon>
        <taxon>Streptophyta</taxon>
        <taxon>Embryophyta</taxon>
        <taxon>Tracheophyta</taxon>
        <taxon>Spermatophyta</taxon>
        <taxon>Magnoliopsida</taxon>
        <taxon>eudicotyledons</taxon>
        <taxon>Gunneridae</taxon>
        <taxon>Pentapetalae</taxon>
        <taxon>rosids</taxon>
        <taxon>fabids</taxon>
        <taxon>Rosales</taxon>
        <taxon>Moraceae</taxon>
        <taxon>Moreae</taxon>
        <taxon>Morus</taxon>
    </lineage>
</organism>
<dbReference type="InterPro" id="IPR050796">
    <property type="entry name" value="SCF_F-box_component"/>
</dbReference>
<accession>W9SLP2</accession>
<dbReference type="InterPro" id="IPR006527">
    <property type="entry name" value="F-box-assoc_dom_typ1"/>
</dbReference>
<dbReference type="PANTHER" id="PTHR31672">
    <property type="entry name" value="BNACNNG10540D PROTEIN"/>
    <property type="match status" value="1"/>
</dbReference>
<dbReference type="PANTHER" id="PTHR31672:SF13">
    <property type="entry name" value="F-BOX PROTEIN CPR30-LIKE"/>
    <property type="match status" value="1"/>
</dbReference>
<dbReference type="InterPro" id="IPR001810">
    <property type="entry name" value="F-box_dom"/>
</dbReference>
<dbReference type="EMBL" id="KE346350">
    <property type="protein sequence ID" value="EXC34522.1"/>
    <property type="molecule type" value="Genomic_DNA"/>
</dbReference>
<dbReference type="InterPro" id="IPR036047">
    <property type="entry name" value="F-box-like_dom_sf"/>
</dbReference>
<feature type="domain" description="F-box" evidence="1">
    <location>
        <begin position="125"/>
        <end position="164"/>
    </location>
</feature>
<dbReference type="Pfam" id="PF07734">
    <property type="entry name" value="FBA_1"/>
    <property type="match status" value="1"/>
</dbReference>
<dbReference type="SUPFAM" id="SSF81383">
    <property type="entry name" value="F-box domain"/>
    <property type="match status" value="1"/>
</dbReference>
<gene>
    <name evidence="2" type="ORF">L484_019121</name>
</gene>
<dbReference type="SMART" id="SM00256">
    <property type="entry name" value="FBOX"/>
    <property type="match status" value="1"/>
</dbReference>
<evidence type="ECO:0000313" key="3">
    <source>
        <dbReference type="Proteomes" id="UP000030645"/>
    </source>
</evidence>
<dbReference type="Proteomes" id="UP000030645">
    <property type="component" value="Unassembled WGS sequence"/>
</dbReference>
<dbReference type="Gene3D" id="1.20.1280.50">
    <property type="match status" value="1"/>
</dbReference>
<dbReference type="NCBIfam" id="TIGR01640">
    <property type="entry name" value="F_box_assoc_1"/>
    <property type="match status" value="1"/>
</dbReference>
<dbReference type="STRING" id="981085.W9SLP2"/>
<sequence length="480" mass="55138">MSFQLWSRGVGVLVGSVEMVGWRWGWSVCVREGRVGVLECRSAFGEGRSVLGWKWSVGVRVGRSAFEKVGSEFWRVGRRSGWSVGVREDRSAFGEGRSALGWSVRTSGERERKGAVEMKKFCHNLSEEILEEIFLRLPPVSVKSCKCVCKSWYDMINNPLFIKKQFHVSIKNNRHSSHVTLCLIWFSRELSKKEVSTGLYRQRRGKQVLSLLTMHKDDSVGDHPPFVLEEINLPPVPKAEEKNFPEFLIATHCNGIICFYGHSFHHQNTVVLCNTGLGEFKLLHTPCLPRFFVAGAGFGYDPKADDYKFVKVFSSAGFDRRSRALVYTLGTNSWREIDLKGIYCWLNNSGFYCRGLYYWWNKGLLDSETMVLSFDMSEEKFHCIKLPPIAQRPNGKFMRLTMWNESSVAFFISTERSYHSTSFELWVMVHKFDGVEGSTYWNKHLTIGPLKNIHTALAFWKDDELLMETRECLIAFILGS</sequence>
<protein>
    <submittedName>
        <fullName evidence="2">F-box/kelch-repeat protein</fullName>
    </submittedName>
</protein>
<evidence type="ECO:0000259" key="1">
    <source>
        <dbReference type="SMART" id="SM00256"/>
    </source>
</evidence>
<name>W9SLP2_9ROSA</name>
<evidence type="ECO:0000313" key="2">
    <source>
        <dbReference type="EMBL" id="EXC34522.1"/>
    </source>
</evidence>